<dbReference type="PROSITE" id="PS51257">
    <property type="entry name" value="PROKAR_LIPOPROTEIN"/>
    <property type="match status" value="1"/>
</dbReference>
<dbReference type="InterPro" id="IPR059000">
    <property type="entry name" value="ATPase_P-type_domA"/>
</dbReference>
<keyword evidence="4" id="KW-1278">Translocase</keyword>
<dbReference type="GO" id="GO:0055070">
    <property type="term" value="P:copper ion homeostasis"/>
    <property type="evidence" value="ECO:0007669"/>
    <property type="project" value="TreeGrafter"/>
</dbReference>
<evidence type="ECO:0000256" key="1">
    <source>
        <dbReference type="ARBA" id="ARBA00004370"/>
    </source>
</evidence>
<evidence type="ECO:0000256" key="8">
    <source>
        <dbReference type="SAM" id="Phobius"/>
    </source>
</evidence>
<protein>
    <submittedName>
        <fullName evidence="10">Copper-transporting ATPase 2</fullName>
    </submittedName>
</protein>
<dbReference type="InterPro" id="IPR044492">
    <property type="entry name" value="P_typ_ATPase_HD_dom"/>
</dbReference>
<feature type="domain" description="P-type ATPase A" evidence="9">
    <location>
        <begin position="528"/>
        <end position="572"/>
    </location>
</feature>
<dbReference type="GO" id="GO:0016887">
    <property type="term" value="F:ATP hydrolysis activity"/>
    <property type="evidence" value="ECO:0007669"/>
    <property type="project" value="InterPro"/>
</dbReference>
<feature type="transmembrane region" description="Helical" evidence="8">
    <location>
        <begin position="592"/>
        <end position="614"/>
    </location>
</feature>
<dbReference type="PANTHER" id="PTHR43520">
    <property type="entry name" value="ATP7, ISOFORM B"/>
    <property type="match status" value="1"/>
</dbReference>
<dbReference type="GO" id="GO:0005507">
    <property type="term" value="F:copper ion binding"/>
    <property type="evidence" value="ECO:0007669"/>
    <property type="project" value="TreeGrafter"/>
</dbReference>
<dbReference type="InterPro" id="IPR023214">
    <property type="entry name" value="HAD_sf"/>
</dbReference>
<evidence type="ECO:0000313" key="10">
    <source>
        <dbReference type="EMBL" id="OLP92516.1"/>
    </source>
</evidence>
<dbReference type="PRINTS" id="PR00119">
    <property type="entry name" value="CATATPASE"/>
</dbReference>
<dbReference type="Pfam" id="PF00122">
    <property type="entry name" value="E1-E2_ATPase"/>
    <property type="match status" value="1"/>
</dbReference>
<dbReference type="UniPathway" id="UPA00196"/>
<reference evidence="10 11" key="1">
    <citation type="submission" date="2016-02" db="EMBL/GenBank/DDBJ databases">
        <title>Genome analysis of coral dinoflagellate symbionts highlights evolutionary adaptations to a symbiotic lifestyle.</title>
        <authorList>
            <person name="Aranda M."/>
            <person name="Li Y."/>
            <person name="Liew Y.J."/>
            <person name="Baumgarten S."/>
            <person name="Simakov O."/>
            <person name="Wilson M."/>
            <person name="Piel J."/>
            <person name="Ashoor H."/>
            <person name="Bougouffa S."/>
            <person name="Bajic V.B."/>
            <person name="Ryu T."/>
            <person name="Ravasi T."/>
            <person name="Bayer T."/>
            <person name="Micklem G."/>
            <person name="Kim H."/>
            <person name="Bhak J."/>
            <person name="Lajeunesse T.C."/>
            <person name="Voolstra C.R."/>
        </authorList>
    </citation>
    <scope>NUCLEOTIDE SEQUENCE [LARGE SCALE GENOMIC DNA]</scope>
    <source>
        <strain evidence="10 11">CCMP2467</strain>
    </source>
</reference>
<dbReference type="InterPro" id="IPR018303">
    <property type="entry name" value="ATPase_P-typ_P_site"/>
</dbReference>
<dbReference type="Gene3D" id="3.40.50.1000">
    <property type="entry name" value="HAD superfamily/HAD-like"/>
    <property type="match status" value="1"/>
</dbReference>
<dbReference type="Pfam" id="PF00702">
    <property type="entry name" value="Hydrolase"/>
    <property type="match status" value="1"/>
</dbReference>
<comment type="subcellular location">
    <subcellularLocation>
        <location evidence="1">Membrane</location>
    </subcellularLocation>
</comment>
<dbReference type="InterPro" id="IPR036412">
    <property type="entry name" value="HAD-like_sf"/>
</dbReference>
<dbReference type="Proteomes" id="UP000186817">
    <property type="component" value="Unassembled WGS sequence"/>
</dbReference>
<sequence length="1108" mass="120357">MASQLRLFALLYNLVIAACGVALAYLFTSVHRAPLPRDEIAALPTFDHALGRPVLWPQVQIEVSVEETDFSAEVMRAFVAMLSESLRGRAHVKVRDDDSIRTGTPMQCLAADVRTCLESLEMQAWRRSPGLGSTFELVLLSSKSGSSVILDAGKRAFVRWQQQSISMEKMVSAVSHHLEASWLRPEALNEGVALFEITPGYVFSFFLVGDCRSRVSWDFEVLSPFLSRFLERLQLIFDIDLNSQVVQCGSLGTPLEPAEPAHGTVDATMLQADFMRRTGEWPADTLTRDARWLPPLVRLVAFKPSAAVKLADERGQVQHSFALQGFGAVAIASCENQTGSESFHHSLTSCEAETVTSGWISSLRSWLSLPANESVAEGSLQVDADRNGVALLAARPRLDGISDWEFEILARAVHAQFLRRTVETLRSLVELVDSLPDVEVREDIAAMAFKATQKTKASIEAAERGDLLPSLVESRQALVLALTAIHDDSVVSQLYFSWEFKYAVYLPISMPILVPILTSTWLAKHSREAKPLRKRAGDMVIGGSRCLNGRAEIRVERLGTKTLLSQITALVERAQLNRAPVQHVADAVAHRFVPAVVALSVLTWVTWYVLVYVAKTVTLADITRNRESSQPELDKAFFVLEHGLNVLLVACPCALGLATPTAVMAATGVAAKFGILVRSGAVPLELGSKIQRMVLDKTGTLTTGKPKAAASAMLCPWTQEEQSWERLLSSFREAEELSSRRKVAFAVDMTTTWVSAGTDAEAKPKSPRSAPGFKVSMPGSRSVSEKEDLRSEAESALWWALGSAESSSEHLIAQELVDVASQKARRPLSKPASFESMTGIGLTCVLEGLCVEVAAAHHLLKRCKRPSEILSAWVEAQLLEGATVVAVAVEDVVLGAVALRDAVAPGARMCVAHLEMSGVEVWMCTGDHRKSAEVVARECGIQQSRVVAQALPADKVRVVKYLQGCDTDLPGKQASPQRSVATVAMVGDGINDAPALAAADLGVAIGAGQNVTVDAADIVLVRSELSDLLSFLALSKETLNTIWFNFMWAFLFNICALPVASGIFWRQHVVMTPQIACVLMLGSSLFVVLSSLLLKRFSPPALSDIALP</sequence>
<keyword evidence="2 8" id="KW-0812">Transmembrane</keyword>
<dbReference type="PROSITE" id="PS00154">
    <property type="entry name" value="ATPASE_E1_E2"/>
    <property type="match status" value="1"/>
</dbReference>
<dbReference type="GO" id="GO:0043682">
    <property type="term" value="F:P-type divalent copper transporter activity"/>
    <property type="evidence" value="ECO:0007669"/>
    <property type="project" value="TreeGrafter"/>
</dbReference>
<evidence type="ECO:0000256" key="5">
    <source>
        <dbReference type="ARBA" id="ARBA00022989"/>
    </source>
</evidence>
<name>A0A1Q9DBC9_SYMMI</name>
<evidence type="ECO:0000256" key="4">
    <source>
        <dbReference type="ARBA" id="ARBA00022967"/>
    </source>
</evidence>
<dbReference type="InterPro" id="IPR001757">
    <property type="entry name" value="P_typ_ATPase"/>
</dbReference>
<keyword evidence="6 8" id="KW-0472">Membrane</keyword>
<proteinExistence type="predicted"/>
<feature type="transmembrane region" description="Helical" evidence="8">
    <location>
        <begin position="7"/>
        <end position="27"/>
    </location>
</feature>
<keyword evidence="3" id="KW-0479">Metal-binding</keyword>
<evidence type="ECO:0000259" key="9">
    <source>
        <dbReference type="Pfam" id="PF00122"/>
    </source>
</evidence>
<keyword evidence="11" id="KW-1185">Reference proteome</keyword>
<dbReference type="InterPro" id="IPR023298">
    <property type="entry name" value="ATPase_P-typ_TM_dom_sf"/>
</dbReference>
<dbReference type="GO" id="GO:0042765">
    <property type="term" value="C:GPI-anchor transamidase complex"/>
    <property type="evidence" value="ECO:0007669"/>
    <property type="project" value="InterPro"/>
</dbReference>
<dbReference type="OrthoDB" id="432719at2759"/>
<evidence type="ECO:0000313" key="11">
    <source>
        <dbReference type="Proteomes" id="UP000186817"/>
    </source>
</evidence>
<evidence type="ECO:0000256" key="3">
    <source>
        <dbReference type="ARBA" id="ARBA00022723"/>
    </source>
</evidence>
<feature type="region of interest" description="Disordered" evidence="7">
    <location>
        <begin position="757"/>
        <end position="788"/>
    </location>
</feature>
<feature type="transmembrane region" description="Helical" evidence="8">
    <location>
        <begin position="1042"/>
        <end position="1063"/>
    </location>
</feature>
<evidence type="ECO:0000256" key="6">
    <source>
        <dbReference type="ARBA" id="ARBA00023136"/>
    </source>
</evidence>
<evidence type="ECO:0000256" key="2">
    <source>
        <dbReference type="ARBA" id="ARBA00022692"/>
    </source>
</evidence>
<dbReference type="SUPFAM" id="SSF81665">
    <property type="entry name" value="Calcium ATPase, transmembrane domain M"/>
    <property type="match status" value="1"/>
</dbReference>
<accession>A0A1Q9DBC9</accession>
<dbReference type="GO" id="GO:0006506">
    <property type="term" value="P:GPI anchor biosynthetic process"/>
    <property type="evidence" value="ECO:0007669"/>
    <property type="project" value="UniProtKB-UniPathway"/>
</dbReference>
<dbReference type="SFLD" id="SFLDF00027">
    <property type="entry name" value="p-type_atpase"/>
    <property type="match status" value="1"/>
</dbReference>
<dbReference type="GO" id="GO:0016255">
    <property type="term" value="P:attachment of GPI anchor to protein"/>
    <property type="evidence" value="ECO:0007669"/>
    <property type="project" value="InterPro"/>
</dbReference>
<evidence type="ECO:0000256" key="7">
    <source>
        <dbReference type="SAM" id="MobiDB-lite"/>
    </source>
</evidence>
<keyword evidence="5 8" id="KW-1133">Transmembrane helix</keyword>
<dbReference type="SFLD" id="SFLDG00002">
    <property type="entry name" value="C1.7:_P-type_atpase_like"/>
    <property type="match status" value="1"/>
</dbReference>
<dbReference type="Gene3D" id="3.40.1110.10">
    <property type="entry name" value="Calcium-transporting ATPase, cytoplasmic domain N"/>
    <property type="match status" value="1"/>
</dbReference>
<dbReference type="PANTHER" id="PTHR43520:SF8">
    <property type="entry name" value="P-TYPE CU(+) TRANSPORTER"/>
    <property type="match status" value="1"/>
</dbReference>
<dbReference type="NCBIfam" id="TIGR01494">
    <property type="entry name" value="ATPase_P-type"/>
    <property type="match status" value="1"/>
</dbReference>
<comment type="caution">
    <text evidence="10">The sequence shown here is derived from an EMBL/GenBank/DDBJ whole genome shotgun (WGS) entry which is preliminary data.</text>
</comment>
<dbReference type="SUPFAM" id="SSF56784">
    <property type="entry name" value="HAD-like"/>
    <property type="match status" value="1"/>
</dbReference>
<dbReference type="AlphaFoldDB" id="A0A1Q9DBC9"/>
<dbReference type="InterPro" id="IPR023299">
    <property type="entry name" value="ATPase_P-typ_cyto_dom_N"/>
</dbReference>
<feature type="transmembrane region" description="Helical" evidence="8">
    <location>
        <begin position="1075"/>
        <end position="1094"/>
    </location>
</feature>
<dbReference type="Gene3D" id="1.20.1110.10">
    <property type="entry name" value="Calcium-transporting ATPase, transmembrane domain"/>
    <property type="match status" value="1"/>
</dbReference>
<dbReference type="InterPro" id="IPR019540">
    <property type="entry name" value="PtdIno-glycan_biosynth_class_S"/>
</dbReference>
<organism evidence="10 11">
    <name type="scientific">Symbiodinium microadriaticum</name>
    <name type="common">Dinoflagellate</name>
    <name type="synonym">Zooxanthella microadriatica</name>
    <dbReference type="NCBI Taxonomy" id="2951"/>
    <lineage>
        <taxon>Eukaryota</taxon>
        <taxon>Sar</taxon>
        <taxon>Alveolata</taxon>
        <taxon>Dinophyceae</taxon>
        <taxon>Suessiales</taxon>
        <taxon>Symbiodiniaceae</taxon>
        <taxon>Symbiodinium</taxon>
    </lineage>
</organism>
<dbReference type="GO" id="GO:0005524">
    <property type="term" value="F:ATP binding"/>
    <property type="evidence" value="ECO:0007669"/>
    <property type="project" value="InterPro"/>
</dbReference>
<dbReference type="SFLD" id="SFLDS00003">
    <property type="entry name" value="Haloacid_Dehalogenase"/>
    <property type="match status" value="1"/>
</dbReference>
<dbReference type="EMBL" id="LSRX01000619">
    <property type="protein sequence ID" value="OLP92516.1"/>
    <property type="molecule type" value="Genomic_DNA"/>
</dbReference>
<gene>
    <name evidence="10" type="primary">ATP7B</name>
    <name evidence="10" type="ORF">AK812_SmicGene25699</name>
</gene>
<dbReference type="Pfam" id="PF10510">
    <property type="entry name" value="PIG-S"/>
    <property type="match status" value="1"/>
</dbReference>